<accession>A0A0K3CMV7</accession>
<feature type="region of interest" description="Disordered" evidence="1">
    <location>
        <begin position="332"/>
        <end position="367"/>
    </location>
</feature>
<dbReference type="Proteomes" id="UP000239560">
    <property type="component" value="Unassembled WGS sequence"/>
</dbReference>
<dbReference type="EMBL" id="CWKI01000008">
    <property type="protein sequence ID" value="CTR08516.1"/>
    <property type="molecule type" value="Genomic_DNA"/>
</dbReference>
<evidence type="ECO:0000313" key="2">
    <source>
        <dbReference type="EMBL" id="CTR08516.1"/>
    </source>
</evidence>
<dbReference type="EMBL" id="LCTV02000008">
    <property type="protein sequence ID" value="PRQ73205.1"/>
    <property type="molecule type" value="Genomic_DNA"/>
</dbReference>
<organism evidence="2 4">
    <name type="scientific">Rhodotorula toruloides</name>
    <name type="common">Yeast</name>
    <name type="synonym">Rhodosporidium toruloides</name>
    <dbReference type="NCBI Taxonomy" id="5286"/>
    <lineage>
        <taxon>Eukaryota</taxon>
        <taxon>Fungi</taxon>
        <taxon>Dikarya</taxon>
        <taxon>Basidiomycota</taxon>
        <taxon>Pucciniomycotina</taxon>
        <taxon>Microbotryomycetes</taxon>
        <taxon>Sporidiobolales</taxon>
        <taxon>Sporidiobolaceae</taxon>
        <taxon>Rhodotorula</taxon>
    </lineage>
</organism>
<reference evidence="2 4" key="1">
    <citation type="submission" date="2015-07" db="EMBL/GenBank/DDBJ databases">
        <authorList>
            <person name="Cajimat M.N.B."/>
            <person name="Milazzo M.L."/>
            <person name="Fulhorst C.F."/>
        </authorList>
    </citation>
    <scope>NUCLEOTIDE SEQUENCE [LARGE SCALE GENOMIC DNA]</scope>
    <source>
        <strain evidence="2">Single colony</strain>
    </source>
</reference>
<dbReference type="OMA" id="IRGASAM"/>
<gene>
    <name evidence="2" type="primary">FGENESH: predicted gene_8.232</name>
    <name evidence="3" type="ORF">AAT19DRAFT_15958</name>
    <name evidence="2" type="ORF">BN2166_0043770</name>
</gene>
<feature type="compositionally biased region" description="Low complexity" evidence="1">
    <location>
        <begin position="531"/>
        <end position="547"/>
    </location>
</feature>
<evidence type="ECO:0000313" key="4">
    <source>
        <dbReference type="Proteomes" id="UP000199069"/>
    </source>
</evidence>
<protein>
    <submittedName>
        <fullName evidence="2 3">Proteophosphoglycan ppg4</fullName>
    </submittedName>
</protein>
<feature type="region of interest" description="Disordered" evidence="1">
    <location>
        <begin position="468"/>
        <end position="491"/>
    </location>
</feature>
<evidence type="ECO:0000313" key="5">
    <source>
        <dbReference type="Proteomes" id="UP000239560"/>
    </source>
</evidence>
<feature type="compositionally biased region" description="Polar residues" evidence="1">
    <location>
        <begin position="468"/>
        <end position="477"/>
    </location>
</feature>
<feature type="compositionally biased region" description="Polar residues" evidence="1">
    <location>
        <begin position="89"/>
        <end position="98"/>
    </location>
</feature>
<feature type="compositionally biased region" description="Low complexity" evidence="1">
    <location>
        <begin position="25"/>
        <end position="49"/>
    </location>
</feature>
<sequence length="636" mass="68127">MTQTTHMIDRHDKRTSAARASVLIPAQPAAKPATSASAARPLSSPLDAAVKPKGHGRSRSWFNTLLKPKAGANRQSLQPTPTPPPRPSHAQTAPSARNGSRRARVSVSVDFKGKENVAVASPPVLRRPSAHKDRSSFGVPRSGSYLDVKPLPLDGEQKQRLESFAWDGGYSPLPLTEDKGKRRAVYFDEQEELTEPANTSLGSVWRGFLEEADASVDELGNLRSSVSQTEAPQRFSISSDTPSTIAFPGPALLADLAVTSAPLSSEPRLSRFSVSAPSNLSPIPEADAFDVSFRNPFTPAPRQVSGSSTLSNRPVLHIEVAPSRRASAMSSSVYSLASESDDDLGTPVNPTYDSRPEPASYFSPISSPENTPLSLRLEGLAISGADLSPSAPASPASQRSLDASLPITEPLFAPLPLSEKPSFSAFRFPSTSSASSSNLTHRAPSLFDEPPVSAPSSIVTVATSVFTRESSGPSTLEEQCAARSGSGSERGEWRTDWAFSAARQAELELGEEARGRPVVFDLSPTETTFHTTRPSPTSEPAASPARPSGEDDRGTVSSRSSRSSRRLEKALPPVPDTASIFSAPGTIAPDEEVVRIEVYCQRELVRRKKERHERYVIERTLLYGEAADDVQFGTAV</sequence>
<evidence type="ECO:0000313" key="3">
    <source>
        <dbReference type="EMBL" id="PRQ73205.1"/>
    </source>
</evidence>
<proteinExistence type="predicted"/>
<name>A0A0K3CMV7_RHOTO</name>
<feature type="region of interest" description="Disordered" evidence="1">
    <location>
        <begin position="433"/>
        <end position="454"/>
    </location>
</feature>
<reference evidence="3 5" key="2">
    <citation type="journal article" date="2018" name="Elife">
        <title>Functional genomics of lipid metabolism in the oleaginous yeast Rhodosporidium toruloides.</title>
        <authorList>
            <person name="Coradetti S.T."/>
            <person name="Pinel D."/>
            <person name="Geiselman G."/>
            <person name="Ito M."/>
            <person name="Mondo S."/>
            <person name="Reilly M.C."/>
            <person name="Cheng Y.F."/>
            <person name="Bauer S."/>
            <person name="Grigoriev I."/>
            <person name="Gladden J.M."/>
            <person name="Simmons B.A."/>
            <person name="Brem R."/>
            <person name="Arkin A.P."/>
            <person name="Skerker J.M."/>
        </authorList>
    </citation>
    <scope>NUCLEOTIDE SEQUENCE [LARGE SCALE GENOMIC DNA]</scope>
    <source>
        <strain evidence="3 5">NBRC 0880</strain>
    </source>
</reference>
<dbReference type="Proteomes" id="UP000199069">
    <property type="component" value="Unassembled WGS sequence"/>
</dbReference>
<feature type="region of interest" description="Disordered" evidence="1">
    <location>
        <begin position="516"/>
        <end position="583"/>
    </location>
</feature>
<feature type="region of interest" description="Disordered" evidence="1">
    <location>
        <begin position="1"/>
        <end position="153"/>
    </location>
</feature>
<dbReference type="AlphaFoldDB" id="A0A0K3CMV7"/>
<dbReference type="OrthoDB" id="2524801at2759"/>
<keyword evidence="4" id="KW-1185">Reference proteome</keyword>
<evidence type="ECO:0000256" key="1">
    <source>
        <dbReference type="SAM" id="MobiDB-lite"/>
    </source>
</evidence>